<name>A0A5B0RUA1_PUCGR</name>
<accession>A0A5B0RUA1</accession>
<gene>
    <name evidence="2" type="ORF">PGTUg99_013687</name>
</gene>
<dbReference type="EMBL" id="VDEP01000138">
    <property type="protein sequence ID" value="KAA1128958.1"/>
    <property type="molecule type" value="Genomic_DNA"/>
</dbReference>
<feature type="compositionally biased region" description="Basic and acidic residues" evidence="1">
    <location>
        <begin position="68"/>
        <end position="78"/>
    </location>
</feature>
<dbReference type="Proteomes" id="UP000325313">
    <property type="component" value="Unassembled WGS sequence"/>
</dbReference>
<organism evidence="2 3">
    <name type="scientific">Puccinia graminis f. sp. tritici</name>
    <dbReference type="NCBI Taxonomy" id="56615"/>
    <lineage>
        <taxon>Eukaryota</taxon>
        <taxon>Fungi</taxon>
        <taxon>Dikarya</taxon>
        <taxon>Basidiomycota</taxon>
        <taxon>Pucciniomycotina</taxon>
        <taxon>Pucciniomycetes</taxon>
        <taxon>Pucciniales</taxon>
        <taxon>Pucciniaceae</taxon>
        <taxon>Puccinia</taxon>
    </lineage>
</organism>
<protein>
    <submittedName>
        <fullName evidence="2">Uncharacterized protein</fullName>
    </submittedName>
</protein>
<evidence type="ECO:0000313" key="2">
    <source>
        <dbReference type="EMBL" id="KAA1128958.1"/>
    </source>
</evidence>
<proteinExistence type="predicted"/>
<comment type="caution">
    <text evidence="2">The sequence shown here is derived from an EMBL/GenBank/DDBJ whole genome shotgun (WGS) entry which is preliminary data.</text>
</comment>
<evidence type="ECO:0000256" key="1">
    <source>
        <dbReference type="SAM" id="MobiDB-lite"/>
    </source>
</evidence>
<dbReference type="AlphaFoldDB" id="A0A5B0RUA1"/>
<sequence>MKISCFVTVSQPDGKMKYVGKACDGRGMDLVYLKKHLNTPGHQSNALRRPIPEAQRTIEAEVKAQLNDHREGMSERIDSQNFQQDDNSHMSDQDDIMNDLEELFIPRSLLDVHNEEYNPPQVDLNYQTGMGFGGADSFSDESSAGQPVCCGPMD</sequence>
<feature type="region of interest" description="Disordered" evidence="1">
    <location>
        <begin position="135"/>
        <end position="154"/>
    </location>
</feature>
<reference evidence="2 3" key="1">
    <citation type="submission" date="2019-05" db="EMBL/GenBank/DDBJ databases">
        <title>Emergence of the Ug99 lineage of the wheat stem rust pathogen through somatic hybridization.</title>
        <authorList>
            <person name="Li F."/>
            <person name="Upadhyaya N.M."/>
            <person name="Sperschneider J."/>
            <person name="Matny O."/>
            <person name="Nguyen-Phuc H."/>
            <person name="Mago R."/>
            <person name="Raley C."/>
            <person name="Miller M.E."/>
            <person name="Silverstein K.A.T."/>
            <person name="Henningsen E."/>
            <person name="Hirsch C.D."/>
            <person name="Visser B."/>
            <person name="Pretorius Z.A."/>
            <person name="Steffenson B.J."/>
            <person name="Schwessinger B."/>
            <person name="Dodds P.N."/>
            <person name="Figueroa M."/>
        </authorList>
    </citation>
    <scope>NUCLEOTIDE SEQUENCE [LARGE SCALE GENOMIC DNA]</scope>
    <source>
        <strain evidence="2 3">Ug99</strain>
    </source>
</reference>
<evidence type="ECO:0000313" key="3">
    <source>
        <dbReference type="Proteomes" id="UP000325313"/>
    </source>
</evidence>
<feature type="region of interest" description="Disordered" evidence="1">
    <location>
        <begin position="68"/>
        <end position="91"/>
    </location>
</feature>